<dbReference type="Pfam" id="PF22669">
    <property type="entry name" value="Exo_endo_phos2"/>
    <property type="match status" value="1"/>
</dbReference>
<dbReference type="InterPro" id="IPR036691">
    <property type="entry name" value="Endo/exonu/phosph_ase_sf"/>
</dbReference>
<dbReference type="EC" id="3.1.3.36" evidence="1"/>
<dbReference type="OrthoDB" id="8918813at2759"/>
<dbReference type="InterPro" id="IPR046985">
    <property type="entry name" value="IP5"/>
</dbReference>
<organism evidence="4 5">
    <name type="scientific">Liparis tanakae</name>
    <name type="common">Tanaka's snailfish</name>
    <dbReference type="NCBI Taxonomy" id="230148"/>
    <lineage>
        <taxon>Eukaryota</taxon>
        <taxon>Metazoa</taxon>
        <taxon>Chordata</taxon>
        <taxon>Craniata</taxon>
        <taxon>Vertebrata</taxon>
        <taxon>Euteleostomi</taxon>
        <taxon>Actinopterygii</taxon>
        <taxon>Neopterygii</taxon>
        <taxon>Teleostei</taxon>
        <taxon>Neoteleostei</taxon>
        <taxon>Acanthomorphata</taxon>
        <taxon>Eupercaria</taxon>
        <taxon>Perciformes</taxon>
        <taxon>Cottioidei</taxon>
        <taxon>Cottales</taxon>
        <taxon>Liparidae</taxon>
        <taxon>Liparis</taxon>
    </lineage>
</organism>
<evidence type="ECO:0000259" key="3">
    <source>
        <dbReference type="Pfam" id="PF22669"/>
    </source>
</evidence>
<feature type="domain" description="Inositol polyphosphate-related phosphatase" evidence="3">
    <location>
        <begin position="78"/>
        <end position="138"/>
    </location>
</feature>
<dbReference type="GO" id="GO:0034485">
    <property type="term" value="F:phosphatidylinositol-3,4,5-trisphosphate 5-phosphatase activity"/>
    <property type="evidence" value="ECO:0007669"/>
    <property type="project" value="TreeGrafter"/>
</dbReference>
<feature type="region of interest" description="Disordered" evidence="2">
    <location>
        <begin position="1"/>
        <end position="23"/>
    </location>
</feature>
<dbReference type="AlphaFoldDB" id="A0A4Z2EIL2"/>
<dbReference type="GO" id="GO:0004439">
    <property type="term" value="F:phosphatidylinositol-4,5-bisphosphate 5-phosphatase activity"/>
    <property type="evidence" value="ECO:0007669"/>
    <property type="project" value="UniProtKB-EC"/>
</dbReference>
<dbReference type="GO" id="GO:0045719">
    <property type="term" value="P:negative regulation of glycogen biosynthetic process"/>
    <property type="evidence" value="ECO:0007669"/>
    <property type="project" value="TreeGrafter"/>
</dbReference>
<evidence type="ECO:0000313" key="4">
    <source>
        <dbReference type="EMBL" id="TNN28192.1"/>
    </source>
</evidence>
<dbReference type="GO" id="GO:0005886">
    <property type="term" value="C:plasma membrane"/>
    <property type="evidence" value="ECO:0007669"/>
    <property type="project" value="TreeGrafter"/>
</dbReference>
<protein>
    <recommendedName>
        <fullName evidence="1">phosphoinositide 5-phosphatase</fullName>
        <ecNumber evidence="1">3.1.3.36</ecNumber>
    </recommendedName>
</protein>
<dbReference type="GO" id="GO:0051898">
    <property type="term" value="P:negative regulation of phosphatidylinositol 3-kinase/protein kinase B signal transduction"/>
    <property type="evidence" value="ECO:0007669"/>
    <property type="project" value="TreeGrafter"/>
</dbReference>
<dbReference type="Gene3D" id="3.60.10.10">
    <property type="entry name" value="Endonuclease/exonuclease/phosphatase"/>
    <property type="match status" value="1"/>
</dbReference>
<dbReference type="GO" id="GO:0046856">
    <property type="term" value="P:phosphatidylinositol dephosphorylation"/>
    <property type="evidence" value="ECO:0007669"/>
    <property type="project" value="InterPro"/>
</dbReference>
<keyword evidence="5" id="KW-1185">Reference proteome</keyword>
<reference evidence="4 5" key="1">
    <citation type="submission" date="2019-03" db="EMBL/GenBank/DDBJ databases">
        <title>First draft genome of Liparis tanakae, snailfish: a comprehensive survey of snailfish specific genes.</title>
        <authorList>
            <person name="Kim W."/>
            <person name="Song I."/>
            <person name="Jeong J.-H."/>
            <person name="Kim D."/>
            <person name="Kim S."/>
            <person name="Ryu S."/>
            <person name="Song J.Y."/>
            <person name="Lee S.K."/>
        </authorList>
    </citation>
    <scope>NUCLEOTIDE SEQUENCE [LARGE SCALE GENOMIC DNA]</scope>
    <source>
        <tissue evidence="4">Muscle</tissue>
    </source>
</reference>
<dbReference type="Proteomes" id="UP000314294">
    <property type="component" value="Unassembled WGS sequence"/>
</dbReference>
<feature type="compositionally biased region" description="Low complexity" evidence="2">
    <location>
        <begin position="13"/>
        <end position="23"/>
    </location>
</feature>
<evidence type="ECO:0000313" key="5">
    <source>
        <dbReference type="Proteomes" id="UP000314294"/>
    </source>
</evidence>
<comment type="caution">
    <text evidence="4">The sequence shown here is derived from an EMBL/GenBank/DDBJ whole genome shotgun (WGS) entry which is preliminary data.</text>
</comment>
<sequence length="152" mass="16828">MEPFTDSPRLRSDSMSSSLSQGSRSKAVLRQRLTRLLTCIEDMSSDDEASGEVSRTLDEAFHLCGRFVPTDAFRLLIVTWNVATAEPPEDVTSLLQLDGQPPTDLYVIGLQEVNASPVRFISDLLVEDAWSHVFMDTLGPRGFVKVRGKGNI</sequence>
<evidence type="ECO:0000256" key="1">
    <source>
        <dbReference type="ARBA" id="ARBA00013044"/>
    </source>
</evidence>
<dbReference type="EMBL" id="SRLO01007195">
    <property type="protein sequence ID" value="TNN28192.1"/>
    <property type="molecule type" value="Genomic_DNA"/>
</dbReference>
<evidence type="ECO:0000256" key="2">
    <source>
        <dbReference type="SAM" id="MobiDB-lite"/>
    </source>
</evidence>
<dbReference type="PANTHER" id="PTHR11200">
    <property type="entry name" value="INOSITOL 5-PHOSPHATASE"/>
    <property type="match status" value="1"/>
</dbReference>
<dbReference type="PANTHER" id="PTHR11200:SF299">
    <property type="entry name" value="INOSITOL POLYPHOSPHATE 5-PHOSPHATASE K ISOFORM X3"/>
    <property type="match status" value="1"/>
</dbReference>
<name>A0A4Z2EIL2_9TELE</name>
<dbReference type="InterPro" id="IPR000300">
    <property type="entry name" value="IPPc"/>
</dbReference>
<dbReference type="SUPFAM" id="SSF56219">
    <property type="entry name" value="DNase I-like"/>
    <property type="match status" value="1"/>
</dbReference>
<dbReference type="GO" id="GO:0005783">
    <property type="term" value="C:endoplasmic reticulum"/>
    <property type="evidence" value="ECO:0007669"/>
    <property type="project" value="TreeGrafter"/>
</dbReference>
<dbReference type="GO" id="GO:0046627">
    <property type="term" value="P:negative regulation of insulin receptor signaling pathway"/>
    <property type="evidence" value="ECO:0007669"/>
    <property type="project" value="TreeGrafter"/>
</dbReference>
<dbReference type="GO" id="GO:0001726">
    <property type="term" value="C:ruffle"/>
    <property type="evidence" value="ECO:0007669"/>
    <property type="project" value="TreeGrafter"/>
</dbReference>
<gene>
    <name evidence="4" type="primary">Inpp5j_3</name>
    <name evidence="4" type="ORF">EYF80_061660</name>
</gene>
<dbReference type="GO" id="GO:0016312">
    <property type="term" value="F:inositol bisphosphate phosphatase activity"/>
    <property type="evidence" value="ECO:0007669"/>
    <property type="project" value="TreeGrafter"/>
</dbReference>
<proteinExistence type="predicted"/>
<accession>A0A4Z2EIL2</accession>